<dbReference type="InterPro" id="IPR025836">
    <property type="entry name" value="Zn_knuckle_CX2CX4HX4C"/>
</dbReference>
<keyword evidence="4" id="KW-1185">Reference proteome</keyword>
<dbReference type="OrthoDB" id="1742140at2759"/>
<dbReference type="Pfam" id="PF03372">
    <property type="entry name" value="Exo_endo_phos"/>
    <property type="match status" value="1"/>
</dbReference>
<gene>
    <name evidence="3" type="ORF">KFK09_028353</name>
</gene>
<evidence type="ECO:0000313" key="3">
    <source>
        <dbReference type="EMBL" id="KAI0488519.1"/>
    </source>
</evidence>
<dbReference type="Pfam" id="PF14392">
    <property type="entry name" value="zf-CCHC_4"/>
    <property type="match status" value="1"/>
</dbReference>
<keyword evidence="1" id="KW-0479">Metal-binding</keyword>
<dbReference type="PROSITE" id="PS50158">
    <property type="entry name" value="ZF_CCHC"/>
    <property type="match status" value="1"/>
</dbReference>
<name>A0A8T3A355_DENNO</name>
<dbReference type="GO" id="GO:0008270">
    <property type="term" value="F:zinc ion binding"/>
    <property type="evidence" value="ECO:0007669"/>
    <property type="project" value="UniProtKB-KW"/>
</dbReference>
<dbReference type="GO" id="GO:0003824">
    <property type="term" value="F:catalytic activity"/>
    <property type="evidence" value="ECO:0007669"/>
    <property type="project" value="InterPro"/>
</dbReference>
<dbReference type="InterPro" id="IPR040256">
    <property type="entry name" value="At4g02000-like"/>
</dbReference>
<dbReference type="EMBL" id="JAGYWB010000019">
    <property type="protein sequence ID" value="KAI0488519.1"/>
    <property type="molecule type" value="Genomic_DNA"/>
</dbReference>
<dbReference type="InterPro" id="IPR043502">
    <property type="entry name" value="DNA/RNA_pol_sf"/>
</dbReference>
<organism evidence="3 4">
    <name type="scientific">Dendrobium nobile</name>
    <name type="common">Orchid</name>
    <dbReference type="NCBI Taxonomy" id="94219"/>
    <lineage>
        <taxon>Eukaryota</taxon>
        <taxon>Viridiplantae</taxon>
        <taxon>Streptophyta</taxon>
        <taxon>Embryophyta</taxon>
        <taxon>Tracheophyta</taxon>
        <taxon>Spermatophyta</taxon>
        <taxon>Magnoliopsida</taxon>
        <taxon>Liliopsida</taxon>
        <taxon>Asparagales</taxon>
        <taxon>Orchidaceae</taxon>
        <taxon>Epidendroideae</taxon>
        <taxon>Malaxideae</taxon>
        <taxon>Dendrobiinae</taxon>
        <taxon>Dendrobium</taxon>
    </lineage>
</organism>
<dbReference type="AlphaFoldDB" id="A0A8T3A355"/>
<dbReference type="InterPro" id="IPR005135">
    <property type="entry name" value="Endo/exonuclease/phosphatase"/>
</dbReference>
<dbReference type="Gene3D" id="3.60.10.10">
    <property type="entry name" value="Endonuclease/exonuclease/phosphatase"/>
    <property type="match status" value="1"/>
</dbReference>
<protein>
    <recommendedName>
        <fullName evidence="2">CCHC-type domain-containing protein</fullName>
    </recommendedName>
</protein>
<dbReference type="InterPro" id="IPR036691">
    <property type="entry name" value="Endo/exonu/phosph_ase_sf"/>
</dbReference>
<proteinExistence type="predicted"/>
<dbReference type="PANTHER" id="PTHR31286">
    <property type="entry name" value="GLYCINE-RICH CELL WALL STRUCTURAL PROTEIN 1.8-LIKE"/>
    <property type="match status" value="1"/>
</dbReference>
<reference evidence="3" key="1">
    <citation type="journal article" date="2022" name="Front. Genet.">
        <title>Chromosome-Scale Assembly of the Dendrobium nobile Genome Provides Insights Into the Molecular Mechanism of the Biosynthesis of the Medicinal Active Ingredient of Dendrobium.</title>
        <authorList>
            <person name="Xu Q."/>
            <person name="Niu S.-C."/>
            <person name="Li K.-L."/>
            <person name="Zheng P.-J."/>
            <person name="Zhang X.-J."/>
            <person name="Jia Y."/>
            <person name="Liu Y."/>
            <person name="Niu Y.-X."/>
            <person name="Yu L.-H."/>
            <person name="Chen D.-F."/>
            <person name="Zhang G.-Q."/>
        </authorList>
    </citation>
    <scope>NUCLEOTIDE SEQUENCE</scope>
    <source>
        <tissue evidence="3">Leaf</tissue>
    </source>
</reference>
<evidence type="ECO:0000313" key="4">
    <source>
        <dbReference type="Proteomes" id="UP000829196"/>
    </source>
</evidence>
<dbReference type="GO" id="GO:0003676">
    <property type="term" value="F:nucleic acid binding"/>
    <property type="evidence" value="ECO:0007669"/>
    <property type="project" value="InterPro"/>
</dbReference>
<accession>A0A8T3A355</accession>
<dbReference type="InterPro" id="IPR025558">
    <property type="entry name" value="DUF4283"/>
</dbReference>
<sequence>MANDNLDQLDQDERSFLFESRWEDGIIRPPAADCRREGFRQPVRLEPIVEGKGKGVSVDQNVEDEAFPDFQSKLDTYSLSAEIDLKLTEDGVAVKLKTDKELTNSQILKKSLVIKVLGRDLPFSVCSQELRRQWSMYGSFHQTTLGHNWILCLFANLESMEEVLNGGPWYIGNHIIGMDRWSSSFSTDLLKGITSPIWIHFPGLPLSCWDEENIPMIASMIGTPLMLDGNSFKWGKREYARCCVRIELEKKLPTGVWIEGIHERTYQRVEYEKLTSLCYQCGRVGHSKSVCTDSVSAVELERRSQGSKEIVKQDDVVKNDNVKQQDEEYGSWIHENFNNRRFRNARKNIGGKAAEKLDGSLNEEESAFTSKPAKEPVVLQVQEIPIAEGEVVERVSDKNLNKSIDLDSVEVVAVPDSKKAIAEQRNEDQVVSVSNSRKCKLSKELRCLGPMEANQRKRRGARKREASLYLREIVKDYKGFFVGLTETKLSSVDRSDVNQIIGSEWDYYLHPSSGNSGGILILWKKEFASFEMVDHSSQVVIGQLITNALGKWNIATVYGRKDAHTRRSLWSKLENYLSGDDPCIIGGDFNCIISKEDKRGGKRFFLSKGSKDMKNFMMNNDFHDIRFVGPSYTWCNNKEGNSRIWERLDRCLLNSKAIHKVPMVKVRHLPRVASDHAPISINIVENHNQKSGFIRFEDTWKTYPATWNIVLKAWKKMDYGSNAEILQRLLRRAVKALCYWNRNKCRDLNLLRDELKKEILMLQTEEANEGGLTVDKLKLLRNKVHELNVTLSRLSTWWNQRSKISWHQDGDINSNFFHQYASAKMNGNMIWQVKDENGTVVDDLEQIEAVFYNFFQQKWSARTCKLSDWPPCPEILQISKEDSDMLDLDFTKEELTKAVFMQGNNKSSGLDGITMSFFKFYWKIVEDETWKAIDDFFKTGVMFNEWKDTLLILIPENKKPILPSNYRPISLCQSTYKLVATMILNRMKSFIANCITEEQAAFLHGRSISDHCLLAQEIIHKLRMYKRKKGLMAVKLDMEQAYDSMN</sequence>
<keyword evidence="1" id="KW-0862">Zinc</keyword>
<dbReference type="Proteomes" id="UP000829196">
    <property type="component" value="Unassembled WGS sequence"/>
</dbReference>
<dbReference type="InterPro" id="IPR000477">
    <property type="entry name" value="RT_dom"/>
</dbReference>
<comment type="caution">
    <text evidence="3">The sequence shown here is derived from an EMBL/GenBank/DDBJ whole genome shotgun (WGS) entry which is preliminary data.</text>
</comment>
<dbReference type="CDD" id="cd01650">
    <property type="entry name" value="RT_nLTR_like"/>
    <property type="match status" value="1"/>
</dbReference>
<dbReference type="Pfam" id="PF14111">
    <property type="entry name" value="DUF4283"/>
    <property type="match status" value="1"/>
</dbReference>
<dbReference type="Pfam" id="PF00078">
    <property type="entry name" value="RVT_1"/>
    <property type="match status" value="1"/>
</dbReference>
<feature type="domain" description="CCHC-type" evidence="2">
    <location>
        <begin position="278"/>
        <end position="293"/>
    </location>
</feature>
<evidence type="ECO:0000256" key="1">
    <source>
        <dbReference type="PROSITE-ProRule" id="PRU00047"/>
    </source>
</evidence>
<dbReference type="InterPro" id="IPR001878">
    <property type="entry name" value="Znf_CCHC"/>
</dbReference>
<evidence type="ECO:0000259" key="2">
    <source>
        <dbReference type="PROSITE" id="PS50158"/>
    </source>
</evidence>
<dbReference type="PANTHER" id="PTHR31286:SF99">
    <property type="entry name" value="DUF4283 DOMAIN-CONTAINING PROTEIN"/>
    <property type="match status" value="1"/>
</dbReference>
<dbReference type="SUPFAM" id="SSF56672">
    <property type="entry name" value="DNA/RNA polymerases"/>
    <property type="match status" value="1"/>
</dbReference>
<dbReference type="SUPFAM" id="SSF56219">
    <property type="entry name" value="DNase I-like"/>
    <property type="match status" value="1"/>
</dbReference>
<keyword evidence="1" id="KW-0863">Zinc-finger</keyword>